<dbReference type="SUPFAM" id="SSF53448">
    <property type="entry name" value="Nucleotide-diphospho-sugar transferases"/>
    <property type="match status" value="1"/>
</dbReference>
<comment type="caution">
    <text evidence="5">The sequence shown here is derived from an EMBL/GenBank/DDBJ whole genome shotgun (WGS) entry which is preliminary data.</text>
</comment>
<dbReference type="EMBL" id="JAAQPH010000023">
    <property type="protein sequence ID" value="NIA71499.1"/>
    <property type="molecule type" value="Genomic_DNA"/>
</dbReference>
<dbReference type="PANTHER" id="PTHR43584">
    <property type="entry name" value="NUCLEOTIDYL TRANSFERASE"/>
    <property type="match status" value="1"/>
</dbReference>
<name>A0A967F1Q6_9PROT</name>
<keyword evidence="2 5" id="KW-0548">Nucleotidyltransferase</keyword>
<dbReference type="InterPro" id="IPR050065">
    <property type="entry name" value="GlmU-like"/>
</dbReference>
<sequence length="257" mass="28490">MKALVIGAGQGRRLLPLTEIEPKALLNVGGKSLLAWQAEALVDCGVDEIVFLAGFNLPAVERALKHFAARWPQTDFRAVYNPFYGVADNLATCWMARQEMDSDFLLLNSDTLFSQPVLQTLLSSPSAPISLAVDHKAKYDDDDMKVELQGARLLDIGKTLPPERVQGESIGMLFFRGEGPQRFVAALEAAMLEPRAIRQWYLSVIAALASEIEIQAVTISGHDWCEIDYPVDLQTARRMVASWRRKPDDTLISVMSS</sequence>
<dbReference type="InterPro" id="IPR029044">
    <property type="entry name" value="Nucleotide-diphossugar_trans"/>
</dbReference>
<feature type="domain" description="MobA-like NTP transferase" evidence="4">
    <location>
        <begin position="3"/>
        <end position="124"/>
    </location>
</feature>
<dbReference type="GO" id="GO:0016779">
    <property type="term" value="F:nucleotidyltransferase activity"/>
    <property type="evidence" value="ECO:0007669"/>
    <property type="project" value="UniProtKB-KW"/>
</dbReference>
<dbReference type="Gene3D" id="3.90.550.10">
    <property type="entry name" value="Spore Coat Polysaccharide Biosynthesis Protein SpsA, Chain A"/>
    <property type="match status" value="1"/>
</dbReference>
<dbReference type="Proteomes" id="UP000761264">
    <property type="component" value="Unassembled WGS sequence"/>
</dbReference>
<keyword evidence="1" id="KW-0808">Transferase</keyword>
<dbReference type="CDD" id="cd02523">
    <property type="entry name" value="PC_cytidylyltransferase"/>
    <property type="match status" value="1"/>
</dbReference>
<reference evidence="5" key="1">
    <citation type="submission" date="2020-03" db="EMBL/GenBank/DDBJ databases">
        <title>Genome of Pelagibius litoralis DSM 21314T.</title>
        <authorList>
            <person name="Wang G."/>
        </authorList>
    </citation>
    <scope>NUCLEOTIDE SEQUENCE</scope>
    <source>
        <strain evidence="5">DSM 21314</strain>
    </source>
</reference>
<evidence type="ECO:0000256" key="1">
    <source>
        <dbReference type="ARBA" id="ARBA00022679"/>
    </source>
</evidence>
<keyword evidence="6" id="KW-1185">Reference proteome</keyword>
<protein>
    <submittedName>
        <fullName evidence="5">Phosphocholine cytidylyltransferase family protein</fullName>
    </submittedName>
</protein>
<gene>
    <name evidence="5" type="ORF">HBA54_23185</name>
</gene>
<accession>A0A967F1Q6</accession>
<evidence type="ECO:0000313" key="5">
    <source>
        <dbReference type="EMBL" id="NIA71499.1"/>
    </source>
</evidence>
<proteinExistence type="predicted"/>
<dbReference type="Pfam" id="PF12804">
    <property type="entry name" value="NTP_transf_3"/>
    <property type="match status" value="1"/>
</dbReference>
<evidence type="ECO:0000259" key="4">
    <source>
        <dbReference type="Pfam" id="PF12804"/>
    </source>
</evidence>
<evidence type="ECO:0000256" key="3">
    <source>
        <dbReference type="ARBA" id="ARBA00022842"/>
    </source>
</evidence>
<organism evidence="5 6">
    <name type="scientific">Pelagibius litoralis</name>
    <dbReference type="NCBI Taxonomy" id="374515"/>
    <lineage>
        <taxon>Bacteria</taxon>
        <taxon>Pseudomonadati</taxon>
        <taxon>Pseudomonadota</taxon>
        <taxon>Alphaproteobacteria</taxon>
        <taxon>Rhodospirillales</taxon>
        <taxon>Rhodovibrionaceae</taxon>
        <taxon>Pelagibius</taxon>
    </lineage>
</organism>
<evidence type="ECO:0000313" key="6">
    <source>
        <dbReference type="Proteomes" id="UP000761264"/>
    </source>
</evidence>
<dbReference type="PANTHER" id="PTHR43584:SF8">
    <property type="entry name" value="N-ACETYLMURAMATE ALPHA-1-PHOSPHATE URIDYLYLTRANSFERASE"/>
    <property type="match status" value="1"/>
</dbReference>
<dbReference type="AlphaFoldDB" id="A0A967F1Q6"/>
<dbReference type="RefSeq" id="WP_167229196.1">
    <property type="nucleotide sequence ID" value="NZ_JAAQPH010000023.1"/>
</dbReference>
<dbReference type="InterPro" id="IPR025877">
    <property type="entry name" value="MobA-like_NTP_Trfase"/>
</dbReference>
<evidence type="ECO:0000256" key="2">
    <source>
        <dbReference type="ARBA" id="ARBA00022695"/>
    </source>
</evidence>
<keyword evidence="3" id="KW-0460">Magnesium</keyword>